<dbReference type="EMBL" id="BAAAFH010000006">
    <property type="protein sequence ID" value="GAA0874770.1"/>
    <property type="molecule type" value="Genomic_DNA"/>
</dbReference>
<comment type="caution">
    <text evidence="4">The sequence shown here is derived from an EMBL/GenBank/DDBJ whole genome shotgun (WGS) entry which is preliminary data.</text>
</comment>
<dbReference type="SMART" id="SM00729">
    <property type="entry name" value="Elp3"/>
    <property type="match status" value="1"/>
</dbReference>
<dbReference type="Proteomes" id="UP001501126">
    <property type="component" value="Unassembled WGS sequence"/>
</dbReference>
<gene>
    <name evidence="4" type="primary">hemW</name>
    <name evidence="4" type="ORF">GCM10009118_11780</name>
</gene>
<reference evidence="5" key="1">
    <citation type="journal article" date="2019" name="Int. J. Syst. Evol. Microbiol.">
        <title>The Global Catalogue of Microorganisms (GCM) 10K type strain sequencing project: providing services to taxonomists for standard genome sequencing and annotation.</title>
        <authorList>
            <consortium name="The Broad Institute Genomics Platform"/>
            <consortium name="The Broad Institute Genome Sequencing Center for Infectious Disease"/>
            <person name="Wu L."/>
            <person name="Ma J."/>
        </authorList>
    </citation>
    <scope>NUCLEOTIDE SEQUENCE [LARGE SCALE GENOMIC DNA]</scope>
    <source>
        <strain evidence="5">JCM 16083</strain>
    </source>
</reference>
<keyword evidence="2" id="KW-0408">Iron</keyword>
<dbReference type="InterPro" id="IPR034505">
    <property type="entry name" value="Coproporphyrinogen-III_oxidase"/>
</dbReference>
<keyword evidence="2" id="KW-0963">Cytoplasm</keyword>
<dbReference type="InterPro" id="IPR010723">
    <property type="entry name" value="HemN_C"/>
</dbReference>
<comment type="function">
    <text evidence="2">Probably acts as a heme chaperone, transferring heme to an unknown acceptor. Binds one molecule of heme per monomer, possibly covalently. Binds 1 [4Fe-4S] cluster. The cluster is coordinated with 3 cysteines and an exchangeable S-adenosyl-L-methionine.</text>
</comment>
<dbReference type="SUPFAM" id="SSF102114">
    <property type="entry name" value="Radical SAM enzymes"/>
    <property type="match status" value="1"/>
</dbReference>
<dbReference type="Gene3D" id="3.30.750.200">
    <property type="match status" value="1"/>
</dbReference>
<dbReference type="PANTHER" id="PTHR13932:SF5">
    <property type="entry name" value="RADICAL S-ADENOSYL METHIONINE DOMAIN-CONTAINING PROTEIN 1, MITOCHONDRIAL"/>
    <property type="match status" value="1"/>
</dbReference>
<keyword evidence="2" id="KW-0479">Metal-binding</keyword>
<dbReference type="PANTHER" id="PTHR13932">
    <property type="entry name" value="COPROPORPHYRINIGEN III OXIDASE"/>
    <property type="match status" value="1"/>
</dbReference>
<dbReference type="NCBIfam" id="TIGR00539">
    <property type="entry name" value="hemN_rel"/>
    <property type="match status" value="1"/>
</dbReference>
<sequence>MIAALCNEIQMRSPAFFSGEPLTTIYFGGGTPSLLTPEELETILTAVHQNNSTETVEEITLEANPDDITEENLTGWKKAGINRLSIGLQSFREQDLQWMNRAHSVEEGESAIRKAQKFGFTNLTVDLMYGLPDLSQTEWKEHIYKLTDLNVPHISAYCLTVEPKTTLHHLVGTNKIHVPDEDTQAEQFELLIQTLREKGYEHYEISNFCLPGQYAKHNSNYWKNRKYLGIGPSAHSYDGENRFWNPANNTRYIQSVQSGKHTPEKEHLSPENRFNELLLTGLRTIWGVDLQQLSDTLPLTDAFRTEMEHFIQAGDLQLSGNTIRLTQQGKLKADYIASALFV</sequence>
<keyword evidence="2" id="KW-0349">Heme</keyword>
<dbReference type="InterPro" id="IPR004559">
    <property type="entry name" value="HemW-like"/>
</dbReference>
<organism evidence="4 5">
    <name type="scientific">Wandonia haliotis</name>
    <dbReference type="NCBI Taxonomy" id="574963"/>
    <lineage>
        <taxon>Bacteria</taxon>
        <taxon>Pseudomonadati</taxon>
        <taxon>Bacteroidota</taxon>
        <taxon>Flavobacteriia</taxon>
        <taxon>Flavobacteriales</taxon>
        <taxon>Crocinitomicaceae</taxon>
        <taxon>Wandonia</taxon>
    </lineage>
</organism>
<dbReference type="InterPro" id="IPR006638">
    <property type="entry name" value="Elp3/MiaA/NifB-like_rSAM"/>
</dbReference>
<dbReference type="InterPro" id="IPR058240">
    <property type="entry name" value="rSAM_sf"/>
</dbReference>
<evidence type="ECO:0000256" key="2">
    <source>
        <dbReference type="RuleBase" id="RU364116"/>
    </source>
</evidence>
<evidence type="ECO:0000259" key="3">
    <source>
        <dbReference type="PROSITE" id="PS51918"/>
    </source>
</evidence>
<comment type="subcellular location">
    <subcellularLocation>
        <location evidence="2">Cytoplasm</location>
    </subcellularLocation>
</comment>
<comment type="similarity">
    <text evidence="1">Belongs to the anaerobic coproporphyrinogen-III oxidase family. HemW subfamily.</text>
</comment>
<dbReference type="PROSITE" id="PS51918">
    <property type="entry name" value="RADICAL_SAM"/>
    <property type="match status" value="1"/>
</dbReference>
<keyword evidence="5" id="KW-1185">Reference proteome</keyword>
<evidence type="ECO:0000256" key="1">
    <source>
        <dbReference type="ARBA" id="ARBA00006100"/>
    </source>
</evidence>
<dbReference type="InterPro" id="IPR007197">
    <property type="entry name" value="rSAM"/>
</dbReference>
<dbReference type="Pfam" id="PF04055">
    <property type="entry name" value="Radical_SAM"/>
    <property type="match status" value="1"/>
</dbReference>
<proteinExistence type="inferred from homology"/>
<evidence type="ECO:0000313" key="5">
    <source>
        <dbReference type="Proteomes" id="UP001501126"/>
    </source>
</evidence>
<evidence type="ECO:0000313" key="4">
    <source>
        <dbReference type="EMBL" id="GAA0874770.1"/>
    </source>
</evidence>
<accession>A0ABP3Y234</accession>
<protein>
    <recommendedName>
        <fullName evidence="2">Heme chaperone HemW</fullName>
    </recommendedName>
</protein>
<name>A0ABP3Y234_9FLAO</name>
<dbReference type="Pfam" id="PF06969">
    <property type="entry name" value="HemN_C"/>
    <property type="match status" value="1"/>
</dbReference>
<keyword evidence="2" id="KW-0949">S-adenosyl-L-methionine</keyword>
<keyword evidence="2" id="KW-0143">Chaperone</keyword>
<keyword evidence="2" id="KW-0004">4Fe-4S</keyword>
<feature type="domain" description="Radical SAM core" evidence="3">
    <location>
        <begin position="1"/>
        <end position="201"/>
    </location>
</feature>
<keyword evidence="2" id="KW-0411">Iron-sulfur</keyword>